<keyword evidence="6" id="KW-0534">Nitrate assimilation</keyword>
<evidence type="ECO:0000256" key="5">
    <source>
        <dbReference type="ARBA" id="ARBA00022989"/>
    </source>
</evidence>
<keyword evidence="11" id="KW-1185">Reference proteome</keyword>
<evidence type="ECO:0000313" key="10">
    <source>
        <dbReference type="EMBL" id="MBD2867162.1"/>
    </source>
</evidence>
<dbReference type="GO" id="GO:0005886">
    <property type="term" value="C:plasma membrane"/>
    <property type="evidence" value="ECO:0007669"/>
    <property type="project" value="UniProtKB-SubCell"/>
</dbReference>
<feature type="transmembrane region" description="Helical" evidence="8">
    <location>
        <begin position="270"/>
        <end position="289"/>
    </location>
</feature>
<dbReference type="AlphaFoldDB" id="A0A927CHK1"/>
<dbReference type="SUPFAM" id="SSF103473">
    <property type="entry name" value="MFS general substrate transporter"/>
    <property type="match status" value="1"/>
</dbReference>
<dbReference type="EMBL" id="JACXIY010000001">
    <property type="protein sequence ID" value="MBD2867162.1"/>
    <property type="molecule type" value="Genomic_DNA"/>
</dbReference>
<evidence type="ECO:0000256" key="1">
    <source>
        <dbReference type="ARBA" id="ARBA00004651"/>
    </source>
</evidence>
<evidence type="ECO:0000259" key="9">
    <source>
        <dbReference type="PROSITE" id="PS50850"/>
    </source>
</evidence>
<proteinExistence type="inferred from homology"/>
<evidence type="ECO:0000313" key="11">
    <source>
        <dbReference type="Proteomes" id="UP000632125"/>
    </source>
</evidence>
<feature type="transmembrane region" description="Helical" evidence="8">
    <location>
        <begin position="295"/>
        <end position="314"/>
    </location>
</feature>
<feature type="transmembrane region" description="Helical" evidence="8">
    <location>
        <begin position="130"/>
        <end position="148"/>
    </location>
</feature>
<dbReference type="PANTHER" id="PTHR23515">
    <property type="entry name" value="HIGH-AFFINITY NITRATE TRANSPORTER 2.3"/>
    <property type="match status" value="1"/>
</dbReference>
<protein>
    <submittedName>
        <fullName evidence="10">NarK/NasA family nitrate transporter</fullName>
    </submittedName>
</protein>
<evidence type="ECO:0000256" key="6">
    <source>
        <dbReference type="ARBA" id="ARBA00023063"/>
    </source>
</evidence>
<feature type="transmembrane region" description="Helical" evidence="8">
    <location>
        <begin position="326"/>
        <end position="347"/>
    </location>
</feature>
<accession>A0A927CHK1</accession>
<keyword evidence="4 8" id="KW-0812">Transmembrane</keyword>
<dbReference type="InterPro" id="IPR036259">
    <property type="entry name" value="MFS_trans_sf"/>
</dbReference>
<evidence type="ECO:0000256" key="3">
    <source>
        <dbReference type="ARBA" id="ARBA00022448"/>
    </source>
</evidence>
<feature type="domain" description="Major facilitator superfamily (MFS) profile" evidence="9">
    <location>
        <begin position="8"/>
        <end position="383"/>
    </location>
</feature>
<feature type="transmembrane region" description="Helical" evidence="8">
    <location>
        <begin position="97"/>
        <end position="118"/>
    </location>
</feature>
<dbReference type="InterPro" id="IPR011701">
    <property type="entry name" value="MFS"/>
</dbReference>
<feature type="transmembrane region" description="Helical" evidence="8">
    <location>
        <begin position="160"/>
        <end position="180"/>
    </location>
</feature>
<feature type="transmembrane region" description="Helical" evidence="8">
    <location>
        <begin position="74"/>
        <end position="91"/>
    </location>
</feature>
<dbReference type="GO" id="GO:0015112">
    <property type="term" value="F:nitrate transmembrane transporter activity"/>
    <property type="evidence" value="ECO:0007669"/>
    <property type="project" value="InterPro"/>
</dbReference>
<gene>
    <name evidence="10" type="ORF">IDH41_01130</name>
</gene>
<dbReference type="Gene3D" id="1.20.1250.20">
    <property type="entry name" value="MFS general substrate transporter like domains"/>
    <property type="match status" value="2"/>
</dbReference>
<dbReference type="Proteomes" id="UP000632125">
    <property type="component" value="Unassembled WGS sequence"/>
</dbReference>
<dbReference type="InterPro" id="IPR020846">
    <property type="entry name" value="MFS_dom"/>
</dbReference>
<dbReference type="RefSeq" id="WP_190857477.1">
    <property type="nucleotide sequence ID" value="NZ_JACXIY010000001.1"/>
</dbReference>
<feature type="transmembrane region" description="Helical" evidence="8">
    <location>
        <begin position="46"/>
        <end position="62"/>
    </location>
</feature>
<comment type="similarity">
    <text evidence="2">Belongs to the major facilitator superfamily. Nitrate/nitrite porter (TC 2.A.1.8) family.</text>
</comment>
<dbReference type="InterPro" id="IPR044772">
    <property type="entry name" value="NO3_transporter"/>
</dbReference>
<feature type="transmembrane region" description="Helical" evidence="8">
    <location>
        <begin position="359"/>
        <end position="379"/>
    </location>
</feature>
<sequence>MAANHTKALIYSTVAMTASFMIWSVFPPIAGQLQEMFGLSTLEKSVLVATPVLLGSVMRIPMGILTDRYGGRKVFTLTMLFLILPMVAAGFADSYAWMLACAFFIGMAGTTFAISLTFVSRWYPPQSQGFILGIAGLGNLGGAAANFIVPSLSAAYGVEWVFFGLAIGIAAMAIVFYAFTKELPKPAEPKTLKQSLSVLKDKATWHLSIFYFLTFGGFVAFSVYLPTLLKDLFQLDAFDAGLRTAGFVLAATLIRPAGGYLADRYGSKKILTLVFVGILAAALVLSITLEQFAAFTFLCLFISLLLGLGNGAVFKMVPEVSAGNTGAVTGIVGAAGGIGGFFPPIVLGIVKDATGQYNLGFVFMVVFAAACLILNYAALRPARPDHPQSGKSHGMAS</sequence>
<keyword evidence="7 8" id="KW-0472">Membrane</keyword>
<feature type="transmembrane region" description="Helical" evidence="8">
    <location>
        <begin position="9"/>
        <end position="26"/>
    </location>
</feature>
<evidence type="ECO:0000256" key="2">
    <source>
        <dbReference type="ARBA" id="ARBA00008432"/>
    </source>
</evidence>
<reference evidence="10" key="1">
    <citation type="submission" date="2020-09" db="EMBL/GenBank/DDBJ databases">
        <title>A novel bacterium of genus Paenibacillus, isolated from South China Sea.</title>
        <authorList>
            <person name="Huang H."/>
            <person name="Mo K."/>
            <person name="Hu Y."/>
        </authorList>
    </citation>
    <scope>NUCLEOTIDE SEQUENCE</scope>
    <source>
        <strain evidence="10">IB182493</strain>
    </source>
</reference>
<keyword evidence="3" id="KW-0813">Transport</keyword>
<comment type="caution">
    <text evidence="10">The sequence shown here is derived from an EMBL/GenBank/DDBJ whole genome shotgun (WGS) entry which is preliminary data.</text>
</comment>
<dbReference type="Pfam" id="PF07690">
    <property type="entry name" value="MFS_1"/>
    <property type="match status" value="1"/>
</dbReference>
<feature type="transmembrane region" description="Helical" evidence="8">
    <location>
        <begin position="203"/>
        <end position="225"/>
    </location>
</feature>
<dbReference type="GO" id="GO:0042128">
    <property type="term" value="P:nitrate assimilation"/>
    <property type="evidence" value="ECO:0007669"/>
    <property type="project" value="UniProtKB-KW"/>
</dbReference>
<evidence type="ECO:0000256" key="4">
    <source>
        <dbReference type="ARBA" id="ARBA00022692"/>
    </source>
</evidence>
<organism evidence="10 11">
    <name type="scientific">Paenibacillus arenilitoris</name>
    <dbReference type="NCBI Taxonomy" id="2772299"/>
    <lineage>
        <taxon>Bacteria</taxon>
        <taxon>Bacillati</taxon>
        <taxon>Bacillota</taxon>
        <taxon>Bacilli</taxon>
        <taxon>Bacillales</taxon>
        <taxon>Paenibacillaceae</taxon>
        <taxon>Paenibacillus</taxon>
    </lineage>
</organism>
<evidence type="ECO:0000256" key="7">
    <source>
        <dbReference type="ARBA" id="ARBA00023136"/>
    </source>
</evidence>
<name>A0A927CHK1_9BACL</name>
<dbReference type="PROSITE" id="PS50850">
    <property type="entry name" value="MFS"/>
    <property type="match status" value="1"/>
</dbReference>
<evidence type="ECO:0000256" key="8">
    <source>
        <dbReference type="SAM" id="Phobius"/>
    </source>
</evidence>
<keyword evidence="5 8" id="KW-1133">Transmembrane helix</keyword>
<dbReference type="CDD" id="cd17341">
    <property type="entry name" value="MFS_NRT2_like"/>
    <property type="match status" value="1"/>
</dbReference>
<comment type="subcellular location">
    <subcellularLocation>
        <location evidence="1">Cell membrane</location>
        <topology evidence="1">Multi-pass membrane protein</topology>
    </subcellularLocation>
</comment>